<reference evidence="4" key="1">
    <citation type="journal article" date="2019" name="Int. J. Syst. Evol. Microbiol.">
        <title>The Global Catalogue of Microorganisms (GCM) 10K type strain sequencing project: providing services to taxonomists for standard genome sequencing and annotation.</title>
        <authorList>
            <consortium name="The Broad Institute Genomics Platform"/>
            <consortium name="The Broad Institute Genome Sequencing Center for Infectious Disease"/>
            <person name="Wu L."/>
            <person name="Ma J."/>
        </authorList>
    </citation>
    <scope>NUCLEOTIDE SEQUENCE [LARGE SCALE GENOMIC DNA]</scope>
    <source>
        <strain evidence="4">KCTC 62102</strain>
    </source>
</reference>
<feature type="transmembrane region" description="Helical" evidence="1">
    <location>
        <begin position="126"/>
        <end position="143"/>
    </location>
</feature>
<feature type="transmembrane region" description="Helical" evidence="1">
    <location>
        <begin position="240"/>
        <end position="259"/>
    </location>
</feature>
<feature type="transmembrane region" description="Helical" evidence="1">
    <location>
        <begin position="181"/>
        <end position="200"/>
    </location>
</feature>
<keyword evidence="1" id="KW-0812">Transmembrane</keyword>
<evidence type="ECO:0000313" key="4">
    <source>
        <dbReference type="Proteomes" id="UP001595445"/>
    </source>
</evidence>
<dbReference type="Pfam" id="PF00892">
    <property type="entry name" value="EamA"/>
    <property type="match status" value="2"/>
</dbReference>
<keyword evidence="4" id="KW-1185">Reference proteome</keyword>
<dbReference type="SUPFAM" id="SSF103481">
    <property type="entry name" value="Multidrug resistance efflux transporter EmrE"/>
    <property type="match status" value="2"/>
</dbReference>
<feature type="transmembrane region" description="Helical" evidence="1">
    <location>
        <begin position="149"/>
        <end position="169"/>
    </location>
</feature>
<dbReference type="PANTHER" id="PTHR22911:SF103">
    <property type="entry name" value="BLR2811 PROTEIN"/>
    <property type="match status" value="1"/>
</dbReference>
<dbReference type="EMBL" id="JBHRSM010000052">
    <property type="protein sequence ID" value="MFC3088377.1"/>
    <property type="molecule type" value="Genomic_DNA"/>
</dbReference>
<dbReference type="PANTHER" id="PTHR22911">
    <property type="entry name" value="ACYL-MALONYL CONDENSING ENZYME-RELATED"/>
    <property type="match status" value="1"/>
</dbReference>
<dbReference type="InterPro" id="IPR037185">
    <property type="entry name" value="EmrE-like"/>
</dbReference>
<keyword evidence="1" id="KW-0472">Membrane</keyword>
<feature type="transmembrane region" description="Helical" evidence="1">
    <location>
        <begin position="206"/>
        <end position="228"/>
    </location>
</feature>
<dbReference type="RefSeq" id="WP_197646095.1">
    <property type="nucleotide sequence ID" value="NZ_JAEACP010000017.1"/>
</dbReference>
<feature type="domain" description="EamA" evidence="2">
    <location>
        <begin position="9"/>
        <end position="143"/>
    </location>
</feature>
<sequence>MTASKNPVLGIWLMIAAVATFAAQDGFAKHLASAYSTLSIIMIRYWVFAAFVILLALRRPEGPHAAIRSSRLPAHVLRSVFLVSEICLIVWGYTLIGLINSLAVFSVCPLLIVALSGPILGERISWQRWAAVGAGLVGVLVILRPGMGVFSWAALLPLASALLFALYSVLTRLTTREEPTFPAFFWPGVIGAVLMTGIGLPQLEPIAALDLGLLAIYSGLTILSHWLVLKAYQQVEAARVQPFSYLQLVFTTGIGIAIYGEVLELPVAIGGAIVVGAGLYSLSLERRAA</sequence>
<evidence type="ECO:0000259" key="2">
    <source>
        <dbReference type="Pfam" id="PF00892"/>
    </source>
</evidence>
<gene>
    <name evidence="3" type="ORF">ACFOD6_20240</name>
</gene>
<protein>
    <submittedName>
        <fullName evidence="3">DMT family transporter</fullName>
    </submittedName>
</protein>
<organism evidence="3 4">
    <name type="scientific">Tabrizicola soli</name>
    <dbReference type="NCBI Taxonomy" id="2185115"/>
    <lineage>
        <taxon>Bacteria</taxon>
        <taxon>Pseudomonadati</taxon>
        <taxon>Pseudomonadota</taxon>
        <taxon>Alphaproteobacteria</taxon>
        <taxon>Rhodobacterales</taxon>
        <taxon>Paracoccaceae</taxon>
        <taxon>Tabrizicola</taxon>
    </lineage>
</organism>
<keyword evidence="1" id="KW-1133">Transmembrane helix</keyword>
<feature type="transmembrane region" description="Helical" evidence="1">
    <location>
        <begin position="76"/>
        <end position="96"/>
    </location>
</feature>
<name>A0ABV7E173_9RHOB</name>
<evidence type="ECO:0000256" key="1">
    <source>
        <dbReference type="SAM" id="Phobius"/>
    </source>
</evidence>
<evidence type="ECO:0000313" key="3">
    <source>
        <dbReference type="EMBL" id="MFC3088377.1"/>
    </source>
</evidence>
<proteinExistence type="predicted"/>
<feature type="domain" description="EamA" evidence="2">
    <location>
        <begin position="152"/>
        <end position="277"/>
    </location>
</feature>
<comment type="caution">
    <text evidence="3">The sequence shown here is derived from an EMBL/GenBank/DDBJ whole genome shotgun (WGS) entry which is preliminary data.</text>
</comment>
<feature type="transmembrane region" description="Helical" evidence="1">
    <location>
        <begin position="102"/>
        <end position="119"/>
    </location>
</feature>
<feature type="transmembrane region" description="Helical" evidence="1">
    <location>
        <begin position="265"/>
        <end position="284"/>
    </location>
</feature>
<accession>A0ABV7E173</accession>
<dbReference type="Proteomes" id="UP001595445">
    <property type="component" value="Unassembled WGS sequence"/>
</dbReference>
<feature type="transmembrane region" description="Helical" evidence="1">
    <location>
        <begin position="32"/>
        <end position="55"/>
    </location>
</feature>
<dbReference type="InterPro" id="IPR000620">
    <property type="entry name" value="EamA_dom"/>
</dbReference>